<evidence type="ECO:0000313" key="3">
    <source>
        <dbReference type="Proteomes" id="UP000325440"/>
    </source>
</evidence>
<reference evidence="2 3" key="1">
    <citation type="submission" date="2019-08" db="EMBL/GenBank/DDBJ databases">
        <authorList>
            <person name="Alioto T."/>
            <person name="Alioto T."/>
            <person name="Gomez Garrido J."/>
        </authorList>
    </citation>
    <scope>NUCLEOTIDE SEQUENCE [LARGE SCALE GENOMIC DNA]</scope>
</reference>
<name>A0A5E4N6A3_9HEMI</name>
<dbReference type="EMBL" id="CABPRJ010001894">
    <property type="protein sequence ID" value="VVC39270.1"/>
    <property type="molecule type" value="Genomic_DNA"/>
</dbReference>
<keyword evidence="3" id="KW-1185">Reference proteome</keyword>
<protein>
    <submittedName>
        <fullName evidence="2">Uncharacterized protein</fullName>
    </submittedName>
</protein>
<evidence type="ECO:0000256" key="1">
    <source>
        <dbReference type="SAM" id="SignalP"/>
    </source>
</evidence>
<evidence type="ECO:0000313" key="2">
    <source>
        <dbReference type="EMBL" id="VVC39270.1"/>
    </source>
</evidence>
<dbReference type="AlphaFoldDB" id="A0A5E4N6A3"/>
<keyword evidence="1" id="KW-0732">Signal</keyword>
<feature type="chain" id="PRO_5022879440" evidence="1">
    <location>
        <begin position="26"/>
        <end position="343"/>
    </location>
</feature>
<sequence length="343" mass="39679">MRNHNFVNAMILSAVIVIIAACCCSCKPTGSQLRAIIQNILFEDRKWEAVLSERVRLNRNDPTIQSLDIDYWEIDLEDIDPLKVLQQLMRPTEHFFGSELTLSAYIVDTAIMCLTFKHVSVHVALIGRMLALEPEKRKNVFRANVFANLLPREVDVLSSIEKRYLELLKVYDKIAPIVEQELEKFDGEQYARNLKDEMDNINAIIGNSCKNSDMKIYFRQLKFPSMNTNNLVDVIGENNTITENVDLNTIVSLLKDNENAIFKMYEDMYELRNLGMHIWKGILNYPDLPTDGEELKWNTRPSYHEMMSNILRRKPQHFMTVPANVNANTGVQFVEYSPGLLER</sequence>
<accession>A0A5E4N6A3</accession>
<gene>
    <name evidence="2" type="ORF">CINCED_3A000967</name>
</gene>
<dbReference type="Proteomes" id="UP000325440">
    <property type="component" value="Unassembled WGS sequence"/>
</dbReference>
<dbReference type="PROSITE" id="PS51257">
    <property type="entry name" value="PROKAR_LIPOPROTEIN"/>
    <property type="match status" value="1"/>
</dbReference>
<organism evidence="2 3">
    <name type="scientific">Cinara cedri</name>
    <dbReference type="NCBI Taxonomy" id="506608"/>
    <lineage>
        <taxon>Eukaryota</taxon>
        <taxon>Metazoa</taxon>
        <taxon>Ecdysozoa</taxon>
        <taxon>Arthropoda</taxon>
        <taxon>Hexapoda</taxon>
        <taxon>Insecta</taxon>
        <taxon>Pterygota</taxon>
        <taxon>Neoptera</taxon>
        <taxon>Paraneoptera</taxon>
        <taxon>Hemiptera</taxon>
        <taxon>Sternorrhyncha</taxon>
        <taxon>Aphidomorpha</taxon>
        <taxon>Aphidoidea</taxon>
        <taxon>Aphididae</taxon>
        <taxon>Lachninae</taxon>
        <taxon>Cinara</taxon>
    </lineage>
</organism>
<dbReference type="OrthoDB" id="6622215at2759"/>
<feature type="signal peptide" evidence="1">
    <location>
        <begin position="1"/>
        <end position="25"/>
    </location>
</feature>
<proteinExistence type="predicted"/>